<gene>
    <name evidence="2" type="ORF">SOCE836_101470</name>
</gene>
<accession>A0A4P2R4B4</accession>
<organism evidence="2 3">
    <name type="scientific">Sorangium cellulosum</name>
    <name type="common">Polyangium cellulosum</name>
    <dbReference type="NCBI Taxonomy" id="56"/>
    <lineage>
        <taxon>Bacteria</taxon>
        <taxon>Pseudomonadati</taxon>
        <taxon>Myxococcota</taxon>
        <taxon>Polyangia</taxon>
        <taxon>Polyangiales</taxon>
        <taxon>Polyangiaceae</taxon>
        <taxon>Sorangium</taxon>
    </lineage>
</organism>
<sequence length="340" mass="37436">MSSRPRIFIGSSVEGLRVAEHIQLGLDYDADCTVWSQGVFGLSGGTLESLCSAVRDFDFAVLVLTPDDLVQKRGQAMNSPRDNVLFELGLFMGALGRERTFIVHCRDEPMGLPSDLAGVTAATFARRADGNLQAALGAVCTQIRNAVGRQRGRAEAQAAGPPALAAELAALRAALDAQTESFRQMLAAATKIAPATERAEAKGPAHVLDPRALEGVWYNPESRNTYYMRFHGGELRGVYCYRGDLSGLAEYYNLRLVGDVILGRFRWLKRPRTAGYVYLKLESKDRLVGGWCLQSYAPPEGLEALPHHPEYLEQMTWIRQLPAPPLPEWAERYFDALAHG</sequence>
<dbReference type="InterPro" id="IPR019302">
    <property type="entry name" value="CAP12/PCTIR_TIR_dom"/>
</dbReference>
<evidence type="ECO:0000313" key="2">
    <source>
        <dbReference type="EMBL" id="AUX37909.1"/>
    </source>
</evidence>
<name>A0A4P2R4B4_SORCE</name>
<protein>
    <recommendedName>
        <fullName evidence="1">CD-NTase-associated protein 12/Pycsar effector protein TIR domain-containing protein</fullName>
    </recommendedName>
</protein>
<dbReference type="GO" id="GO:0050135">
    <property type="term" value="F:NADP+ nucleosidase activity"/>
    <property type="evidence" value="ECO:0007669"/>
    <property type="project" value="InterPro"/>
</dbReference>
<dbReference type="EMBL" id="CP012672">
    <property type="protein sequence ID" value="AUX37909.1"/>
    <property type="molecule type" value="Genomic_DNA"/>
</dbReference>
<dbReference type="AlphaFoldDB" id="A0A4P2R4B4"/>
<proteinExistence type="predicted"/>
<dbReference type="Pfam" id="PF10137">
    <property type="entry name" value="CAP12-PCTIR_TIR"/>
    <property type="match status" value="1"/>
</dbReference>
<dbReference type="RefSeq" id="WP_129580442.1">
    <property type="nucleotide sequence ID" value="NZ_CP012672.1"/>
</dbReference>
<reference evidence="2 3" key="1">
    <citation type="submission" date="2015-09" db="EMBL/GenBank/DDBJ databases">
        <title>Sorangium comparison.</title>
        <authorList>
            <person name="Zaburannyi N."/>
            <person name="Bunk B."/>
            <person name="Overmann J."/>
            <person name="Mueller R."/>
        </authorList>
    </citation>
    <scope>NUCLEOTIDE SEQUENCE [LARGE SCALE GENOMIC DNA]</scope>
    <source>
        <strain evidence="2 3">So ce836</strain>
    </source>
</reference>
<dbReference type="Proteomes" id="UP000295497">
    <property type="component" value="Chromosome"/>
</dbReference>
<evidence type="ECO:0000259" key="1">
    <source>
        <dbReference type="Pfam" id="PF10137"/>
    </source>
</evidence>
<feature type="domain" description="CD-NTase-associated protein 12/Pycsar effector protein TIR" evidence="1">
    <location>
        <begin position="6"/>
        <end position="124"/>
    </location>
</feature>
<evidence type="ECO:0000313" key="3">
    <source>
        <dbReference type="Proteomes" id="UP000295497"/>
    </source>
</evidence>